<feature type="compositionally biased region" description="Low complexity" evidence="1">
    <location>
        <begin position="74"/>
        <end position="90"/>
    </location>
</feature>
<name>A0AAN8XNQ5_HALRR</name>
<organism evidence="2 3">
    <name type="scientific">Halocaridina rubra</name>
    <name type="common">Hawaiian red shrimp</name>
    <dbReference type="NCBI Taxonomy" id="373956"/>
    <lineage>
        <taxon>Eukaryota</taxon>
        <taxon>Metazoa</taxon>
        <taxon>Ecdysozoa</taxon>
        <taxon>Arthropoda</taxon>
        <taxon>Crustacea</taxon>
        <taxon>Multicrustacea</taxon>
        <taxon>Malacostraca</taxon>
        <taxon>Eumalacostraca</taxon>
        <taxon>Eucarida</taxon>
        <taxon>Decapoda</taxon>
        <taxon>Pleocyemata</taxon>
        <taxon>Caridea</taxon>
        <taxon>Atyoidea</taxon>
        <taxon>Atyidae</taxon>
        <taxon>Halocaridina</taxon>
    </lineage>
</organism>
<feature type="compositionally biased region" description="Basic and acidic residues" evidence="1">
    <location>
        <begin position="107"/>
        <end position="117"/>
    </location>
</feature>
<feature type="region of interest" description="Disordered" evidence="1">
    <location>
        <begin position="66"/>
        <end position="129"/>
    </location>
</feature>
<keyword evidence="3" id="KW-1185">Reference proteome</keyword>
<dbReference type="Proteomes" id="UP001381693">
    <property type="component" value="Unassembled WGS sequence"/>
</dbReference>
<proteinExistence type="predicted"/>
<comment type="caution">
    <text evidence="2">The sequence shown here is derived from an EMBL/GenBank/DDBJ whole genome shotgun (WGS) entry which is preliminary data.</text>
</comment>
<accession>A0AAN8XNQ5</accession>
<protein>
    <submittedName>
        <fullName evidence="2">Uncharacterized protein</fullName>
    </submittedName>
</protein>
<evidence type="ECO:0000256" key="1">
    <source>
        <dbReference type="SAM" id="MobiDB-lite"/>
    </source>
</evidence>
<dbReference type="EMBL" id="JAXCGZ010000389">
    <property type="protein sequence ID" value="KAK7086066.1"/>
    <property type="molecule type" value="Genomic_DNA"/>
</dbReference>
<gene>
    <name evidence="2" type="ORF">SK128_014160</name>
</gene>
<reference evidence="2 3" key="1">
    <citation type="submission" date="2023-11" db="EMBL/GenBank/DDBJ databases">
        <title>Halocaridina rubra genome assembly.</title>
        <authorList>
            <person name="Smith C."/>
        </authorList>
    </citation>
    <scope>NUCLEOTIDE SEQUENCE [LARGE SCALE GENOMIC DNA]</scope>
    <source>
        <strain evidence="2">EP-1</strain>
        <tissue evidence="2">Whole</tissue>
    </source>
</reference>
<dbReference type="AlphaFoldDB" id="A0AAN8XNQ5"/>
<sequence length="129" mass="14535">MEKNGLWIGQLGAIIFLLSGKKVERSNIKMCGMRRYPQVVYSMLRQSEDESEDVLGEILINIGLADPEDARPLTPSSSETSESPQPSEQEMNISDFDGTKFTTIPLRSDEVTKRLMDPEPEESDEELLQ</sequence>
<feature type="compositionally biased region" description="Acidic residues" evidence="1">
    <location>
        <begin position="118"/>
        <end position="129"/>
    </location>
</feature>
<evidence type="ECO:0000313" key="3">
    <source>
        <dbReference type="Proteomes" id="UP001381693"/>
    </source>
</evidence>
<evidence type="ECO:0000313" key="2">
    <source>
        <dbReference type="EMBL" id="KAK7086066.1"/>
    </source>
</evidence>